<feature type="signal peptide" evidence="6">
    <location>
        <begin position="1"/>
        <end position="24"/>
    </location>
</feature>
<dbReference type="PANTHER" id="PTHR44943">
    <property type="entry name" value="CELLULOSE SYNTHASE OPERON PROTEIN C"/>
    <property type="match status" value="1"/>
</dbReference>
<reference evidence="7 8" key="2">
    <citation type="submission" date="2015-01" db="EMBL/GenBank/DDBJ databases">
        <title>Complete genome sequence of Pyrinomonas methylaliphatogenes type strain K22T.</title>
        <authorList>
            <person name="Lee K.C.Y."/>
            <person name="Power J.F."/>
            <person name="Dunfield P.F."/>
            <person name="Morgan X.C."/>
            <person name="Huttenhower C."/>
            <person name="Stott M.B."/>
        </authorList>
    </citation>
    <scope>NUCLEOTIDE SEQUENCE [LARGE SCALE GENOMIC DNA]</scope>
    <source>
        <strain evidence="7 8">K22</strain>
    </source>
</reference>
<dbReference type="SUPFAM" id="SSF49464">
    <property type="entry name" value="Carboxypeptidase regulatory domain-like"/>
    <property type="match status" value="1"/>
</dbReference>
<feature type="region of interest" description="Disordered" evidence="5">
    <location>
        <begin position="393"/>
        <end position="436"/>
    </location>
</feature>
<feature type="chain" id="PRO_5002110004" description="Tetratricopeptide repeat protein" evidence="6">
    <location>
        <begin position="25"/>
        <end position="436"/>
    </location>
</feature>
<feature type="coiled-coil region" evidence="4">
    <location>
        <begin position="141"/>
        <end position="178"/>
    </location>
</feature>
<accession>A0A0B6X072</accession>
<keyword evidence="4" id="KW-0175">Coiled coil</keyword>
<evidence type="ECO:0000256" key="5">
    <source>
        <dbReference type="SAM" id="MobiDB-lite"/>
    </source>
</evidence>
<dbReference type="InterPro" id="IPR019734">
    <property type="entry name" value="TPR_rpt"/>
</dbReference>
<keyword evidence="6" id="KW-0732">Signal</keyword>
<reference evidence="7 8" key="1">
    <citation type="submission" date="2013-12" db="EMBL/GenBank/DDBJ databases">
        <authorList>
            <person name="Stott M."/>
        </authorList>
    </citation>
    <scope>NUCLEOTIDE SEQUENCE [LARGE SCALE GENOMIC DNA]</scope>
    <source>
        <strain evidence="7 8">K22</strain>
    </source>
</reference>
<dbReference type="InterPro" id="IPR008969">
    <property type="entry name" value="CarboxyPept-like_regulatory"/>
</dbReference>
<evidence type="ECO:0000313" key="8">
    <source>
        <dbReference type="Proteomes" id="UP000031518"/>
    </source>
</evidence>
<dbReference type="PANTHER" id="PTHR44943:SF8">
    <property type="entry name" value="TPR REPEAT-CONTAINING PROTEIN MJ0263"/>
    <property type="match status" value="1"/>
</dbReference>
<dbReference type="AlphaFoldDB" id="A0A0B6X072"/>
<dbReference type="Proteomes" id="UP000031518">
    <property type="component" value="Unassembled WGS sequence"/>
</dbReference>
<dbReference type="Gene3D" id="2.60.40.1120">
    <property type="entry name" value="Carboxypeptidase-like, regulatory domain"/>
    <property type="match status" value="1"/>
</dbReference>
<dbReference type="SMART" id="SM00028">
    <property type="entry name" value="TPR"/>
    <property type="match status" value="2"/>
</dbReference>
<evidence type="ECO:0000256" key="4">
    <source>
        <dbReference type="SAM" id="Coils"/>
    </source>
</evidence>
<dbReference type="SUPFAM" id="SSF48452">
    <property type="entry name" value="TPR-like"/>
    <property type="match status" value="1"/>
</dbReference>
<protein>
    <recommendedName>
        <fullName evidence="9">Tetratricopeptide repeat protein</fullName>
    </recommendedName>
</protein>
<keyword evidence="1" id="KW-0677">Repeat</keyword>
<feature type="compositionally biased region" description="Polar residues" evidence="5">
    <location>
        <begin position="400"/>
        <end position="419"/>
    </location>
</feature>
<evidence type="ECO:0000256" key="6">
    <source>
        <dbReference type="SAM" id="SignalP"/>
    </source>
</evidence>
<dbReference type="EMBL" id="CBXV010000007">
    <property type="protein sequence ID" value="CDM65944.1"/>
    <property type="molecule type" value="Genomic_DNA"/>
</dbReference>
<feature type="repeat" description="TPR" evidence="3">
    <location>
        <begin position="172"/>
        <end position="205"/>
    </location>
</feature>
<dbReference type="STRING" id="454194.PYK22_01953"/>
<dbReference type="PROSITE" id="PS50293">
    <property type="entry name" value="TPR_REGION"/>
    <property type="match status" value="1"/>
</dbReference>
<dbReference type="Pfam" id="PF13620">
    <property type="entry name" value="CarboxypepD_reg"/>
    <property type="match status" value="1"/>
</dbReference>
<evidence type="ECO:0000256" key="1">
    <source>
        <dbReference type="ARBA" id="ARBA00022737"/>
    </source>
</evidence>
<evidence type="ECO:0000256" key="3">
    <source>
        <dbReference type="PROSITE-ProRule" id="PRU00339"/>
    </source>
</evidence>
<organism evidence="7 8">
    <name type="scientific">Pyrinomonas methylaliphatogenes</name>
    <dbReference type="NCBI Taxonomy" id="454194"/>
    <lineage>
        <taxon>Bacteria</taxon>
        <taxon>Pseudomonadati</taxon>
        <taxon>Acidobacteriota</taxon>
        <taxon>Blastocatellia</taxon>
        <taxon>Blastocatellales</taxon>
        <taxon>Pyrinomonadaceae</taxon>
        <taxon>Pyrinomonas</taxon>
    </lineage>
</organism>
<dbReference type="Gene3D" id="1.25.40.10">
    <property type="entry name" value="Tetratricopeptide repeat domain"/>
    <property type="match status" value="2"/>
</dbReference>
<sequence length="436" mass="47474" precursor="true">MRTKFLSIVIAALLTALSASSVSAQVVTASGKVTLKQPDGTTVPVPNATVIFYRTDIKGEYRTKTDKNGRYIYAGIPLTGTYIIAVSAPNAQPTFLSDVRISQSPENDFVLEPGDGSTLTLEQIRALMAKAPARAAGAPESAEARRAREEMEKKRAEMEAERKRLEELNTKLNEILKAGNDAFSAKRYDEAISYYDQGIQTDPEQAVFYRNKALALRARGVDRYNAAVKNKDQTGREAAVADFKASIEATEKALEAQRALLAKRASAEQASGAAGPAQPKNEELPYLESRAESYRLALQVGLSDMAEGAIKAYQEYIAAETDPAKKAKAQVNLADALFQAGRVDEAIAQYRQLLQANPNNLDALYGLGIALASDPAKINEAIEVFKQFAAKAPDTDQRKQQALQTAQDLSESLKQQAQPTNTNETNTGGRTRRRRP</sequence>
<proteinExistence type="predicted"/>
<evidence type="ECO:0008006" key="9">
    <source>
        <dbReference type="Google" id="ProtNLM"/>
    </source>
</evidence>
<dbReference type="Pfam" id="PF13414">
    <property type="entry name" value="TPR_11"/>
    <property type="match status" value="1"/>
</dbReference>
<dbReference type="PROSITE" id="PS50005">
    <property type="entry name" value="TPR"/>
    <property type="match status" value="2"/>
</dbReference>
<name>A0A0B6X072_9BACT</name>
<gene>
    <name evidence="7" type="ORF">PYK22_01953</name>
</gene>
<dbReference type="InterPro" id="IPR051685">
    <property type="entry name" value="Ycf3/AcsC/BcsC/TPR_MFPF"/>
</dbReference>
<dbReference type="InterPro" id="IPR011990">
    <property type="entry name" value="TPR-like_helical_dom_sf"/>
</dbReference>
<dbReference type="RefSeq" id="WP_041976731.1">
    <property type="nucleotide sequence ID" value="NZ_CBXV010000007.1"/>
</dbReference>
<feature type="compositionally biased region" description="Low complexity" evidence="5">
    <location>
        <begin position="420"/>
        <end position="429"/>
    </location>
</feature>
<evidence type="ECO:0000313" key="7">
    <source>
        <dbReference type="EMBL" id="CDM65944.1"/>
    </source>
</evidence>
<dbReference type="Pfam" id="PF13432">
    <property type="entry name" value="TPR_16"/>
    <property type="match status" value="1"/>
</dbReference>
<dbReference type="OrthoDB" id="108250at2"/>
<keyword evidence="2 3" id="KW-0802">TPR repeat</keyword>
<keyword evidence="8" id="KW-1185">Reference proteome</keyword>
<evidence type="ECO:0000256" key="2">
    <source>
        <dbReference type="ARBA" id="ARBA00022803"/>
    </source>
</evidence>
<feature type="repeat" description="TPR" evidence="3">
    <location>
        <begin position="327"/>
        <end position="360"/>
    </location>
</feature>